<dbReference type="HOGENOM" id="CLU_031281_2_3_1"/>
<keyword evidence="5" id="KW-1185">Reference proteome</keyword>
<evidence type="ECO:0000259" key="3">
    <source>
        <dbReference type="PROSITE" id="PS50213"/>
    </source>
</evidence>
<dbReference type="Pfam" id="PF02469">
    <property type="entry name" value="Fasciclin"/>
    <property type="match status" value="2"/>
</dbReference>
<evidence type="ECO:0000256" key="2">
    <source>
        <dbReference type="SAM" id="SignalP"/>
    </source>
</evidence>
<reference evidence="4 5" key="1">
    <citation type="journal article" date="2011" name="PLoS Genet.">
        <title>Genome sequencing and comparative transcriptomics of the model entomopathogenic fungi Metarhizium anisopliae and M. acridum.</title>
        <authorList>
            <person name="Gao Q."/>
            <person name="Jin K."/>
            <person name="Ying S.H."/>
            <person name="Zhang Y."/>
            <person name="Xiao G."/>
            <person name="Shang Y."/>
            <person name="Duan Z."/>
            <person name="Hu X."/>
            <person name="Xie X.Q."/>
            <person name="Zhou G."/>
            <person name="Peng G."/>
            <person name="Luo Z."/>
            <person name="Huang W."/>
            <person name="Wang B."/>
            <person name="Fang W."/>
            <person name="Wang S."/>
            <person name="Zhong Y."/>
            <person name="Ma L.J."/>
            <person name="St Leger R.J."/>
            <person name="Zhao G.P."/>
            <person name="Pei Y."/>
            <person name="Feng M.G."/>
            <person name="Xia Y."/>
            <person name="Wang C."/>
        </authorList>
    </citation>
    <scope>NUCLEOTIDE SEQUENCE [LARGE SCALE GENOMIC DNA]</scope>
    <source>
        <strain evidence="4 5">CQMa 102</strain>
    </source>
</reference>
<protein>
    <submittedName>
        <fullName evidence="4">Beta-Ig-H3/Fasciclin</fullName>
    </submittedName>
</protein>
<feature type="signal peptide" evidence="2">
    <location>
        <begin position="1"/>
        <end position="18"/>
    </location>
</feature>
<dbReference type="PROSITE" id="PS50213">
    <property type="entry name" value="FAS1"/>
    <property type="match status" value="2"/>
</dbReference>
<organism evidence="5">
    <name type="scientific">Metarhizium acridum (strain CQMa 102)</name>
    <dbReference type="NCBI Taxonomy" id="655827"/>
    <lineage>
        <taxon>Eukaryota</taxon>
        <taxon>Fungi</taxon>
        <taxon>Dikarya</taxon>
        <taxon>Ascomycota</taxon>
        <taxon>Pezizomycotina</taxon>
        <taxon>Sordariomycetes</taxon>
        <taxon>Hypocreomycetidae</taxon>
        <taxon>Hypocreales</taxon>
        <taxon>Clavicipitaceae</taxon>
        <taxon>Metarhizium</taxon>
    </lineage>
</organism>
<accession>E9DR27</accession>
<feature type="domain" description="FAS1" evidence="3">
    <location>
        <begin position="169"/>
        <end position="312"/>
    </location>
</feature>
<evidence type="ECO:0000313" key="4">
    <source>
        <dbReference type="EMBL" id="EFY93705.1"/>
    </source>
</evidence>
<feature type="domain" description="FAS1" evidence="3">
    <location>
        <begin position="21"/>
        <end position="176"/>
    </location>
</feature>
<dbReference type="SUPFAM" id="SSF82153">
    <property type="entry name" value="FAS1 domain"/>
    <property type="match status" value="2"/>
</dbReference>
<dbReference type="InterPro" id="IPR050904">
    <property type="entry name" value="Adhesion/Biosynth-related"/>
</dbReference>
<feature type="region of interest" description="Disordered" evidence="1">
    <location>
        <begin position="361"/>
        <end position="389"/>
    </location>
</feature>
<dbReference type="InterPro" id="IPR000782">
    <property type="entry name" value="FAS1_domain"/>
</dbReference>
<dbReference type="Proteomes" id="UP000002499">
    <property type="component" value="Unassembled WGS sequence"/>
</dbReference>
<dbReference type="PANTHER" id="PTHR10900:SF77">
    <property type="entry name" value="FI19380P1"/>
    <property type="match status" value="1"/>
</dbReference>
<dbReference type="OrthoDB" id="286301at2759"/>
<proteinExistence type="predicted"/>
<feature type="chain" id="PRO_5003237688" evidence="2">
    <location>
        <begin position="19"/>
        <end position="424"/>
    </location>
</feature>
<dbReference type="PANTHER" id="PTHR10900">
    <property type="entry name" value="PERIOSTIN-RELATED"/>
    <property type="match status" value="1"/>
</dbReference>
<dbReference type="EMBL" id="GL698470">
    <property type="protein sequence ID" value="EFY93705.1"/>
    <property type="molecule type" value="Genomic_DNA"/>
</dbReference>
<dbReference type="eggNOG" id="KOG1437">
    <property type="taxonomic scope" value="Eukaryota"/>
</dbReference>
<sequence>MWLQAALSLAALVAAAMADDNKDLGSVLAANKNLTKFYELIKVMCRFKYPDVLLELPSDNGVTIVAPSDKAMANIAYTALQPLWDADDRDKTTAILQYHILDGAVSVAALREGPTYLETSRLTSPALTNVTAGQGVLVNRQRDALVFTSGQGSRCSLLEADIPFAGGLVQVVDNLLVPPAQVAKTADAFQARSFLGSLYAARLMPELAVRRDVTIFAPLDDAYGLVGGTLRGLDAPRLARVMRYHVVPGRVLSSARLANGSSYDTLATDAAGRPARLVVRQDGNTKYVNSARIVQPDILLANGVMHIIGNVLNPDVEGAAPDPRAATQSPVFAVSTVSGVFTSDLPCTADCPVTTTAAATTTGGADASGATATSATSSLSSSTSHGGGARCTARVVGAAVGMVGLGAGMAWIRGGDAGVGKNII</sequence>
<evidence type="ECO:0000313" key="5">
    <source>
        <dbReference type="Proteomes" id="UP000002499"/>
    </source>
</evidence>
<dbReference type="OMA" id="GYHIVPG"/>
<feature type="compositionally biased region" description="Low complexity" evidence="1">
    <location>
        <begin position="361"/>
        <end position="384"/>
    </location>
</feature>
<dbReference type="InterPro" id="IPR036378">
    <property type="entry name" value="FAS1_dom_sf"/>
</dbReference>
<dbReference type="AlphaFoldDB" id="E9DR27"/>
<gene>
    <name evidence="4" type="ORF">MAC_00196</name>
</gene>
<dbReference type="Gene3D" id="2.30.180.10">
    <property type="entry name" value="FAS1 domain"/>
    <property type="match status" value="2"/>
</dbReference>
<keyword evidence="2" id="KW-0732">Signal</keyword>
<dbReference type="InParanoid" id="E9DR27"/>
<evidence type="ECO:0000256" key="1">
    <source>
        <dbReference type="SAM" id="MobiDB-lite"/>
    </source>
</evidence>
<dbReference type="STRING" id="655827.E9DR27"/>
<name>E9DR27_METAQ</name>
<dbReference type="SMART" id="SM00554">
    <property type="entry name" value="FAS1"/>
    <property type="match status" value="2"/>
</dbReference>